<name>A0A7M3UP50_POV01</name>
<organism evidence="1">
    <name type="scientific">Pyramimonas orientalis virus</name>
    <name type="common">PoV01</name>
    <dbReference type="NCBI Taxonomy" id="455367"/>
    <lineage>
        <taxon>Viruses</taxon>
        <taxon>Varidnaviria</taxon>
        <taxon>Bamfordvirae</taxon>
        <taxon>Nucleocytoviricota</taxon>
        <taxon>Megaviricetes</taxon>
        <taxon>Imitervirales</taxon>
        <taxon>Allomimiviridae</taxon>
        <taxon>Heliosvirus</taxon>
        <taxon>Heliosvirus raunefjordenense</taxon>
    </lineage>
</organism>
<proteinExistence type="predicted"/>
<protein>
    <submittedName>
        <fullName evidence="1">Uncharacterized protein</fullName>
    </submittedName>
</protein>
<organismHost>
    <name type="scientific">Pyramimonas plurioculata</name>
    <dbReference type="NCBI Taxonomy" id="36893"/>
</organismHost>
<sequence>MVNQNSLKFDLFLPFPQLLFMMNTLLLEIINVENKLSIIEQDIEYLARCYINEETNFELPMNDGEAIVDMSYDDLKNKVSHKIQLLSPNTYIDESNLMSYIDYYYQFVS</sequence>
<evidence type="ECO:0000313" key="1">
    <source>
        <dbReference type="EMBL" id="QOI90513.1"/>
    </source>
</evidence>
<dbReference type="EMBL" id="MT663538">
    <property type="protein sequence ID" value="QOI90513.1"/>
    <property type="molecule type" value="Genomic_DNA"/>
</dbReference>
<reference evidence="1" key="1">
    <citation type="submission" date="2020-06" db="EMBL/GenBank/DDBJ databases">
        <title>Lateral gene transfer of anion-conducting channel rhodopsins between green algae and giant viruses.</title>
        <authorList>
            <person name="Rozenberg A."/>
            <person name="Oppermann J."/>
            <person name="Wietek J."/>
            <person name="Fernandez Lahore R.G."/>
            <person name="Sandaa R.-A."/>
            <person name="Bratbak G."/>
            <person name="Hegemann P."/>
            <person name="Beja O."/>
        </authorList>
    </citation>
    <scope>NUCLEOTIDE SEQUENCE</scope>
    <source>
        <strain evidence="1">01B</strain>
    </source>
</reference>
<gene>
    <name evidence="1" type="ORF">HWQ62_00378</name>
</gene>
<accession>A0A7M3UP50</accession>